<dbReference type="InterPro" id="IPR001763">
    <property type="entry name" value="Rhodanese-like_dom"/>
</dbReference>
<evidence type="ECO:0000313" key="3">
    <source>
        <dbReference type="EnsemblProtists" id="EOD21913"/>
    </source>
</evidence>
<dbReference type="Pfam" id="PF17773">
    <property type="entry name" value="UPF0176_N"/>
    <property type="match status" value="1"/>
</dbReference>
<reference evidence="4" key="1">
    <citation type="journal article" date="2013" name="Nature">
        <title>Pan genome of the phytoplankton Emiliania underpins its global distribution.</title>
        <authorList>
            <person name="Read B.A."/>
            <person name="Kegel J."/>
            <person name="Klute M.J."/>
            <person name="Kuo A."/>
            <person name="Lefebvre S.C."/>
            <person name="Maumus F."/>
            <person name="Mayer C."/>
            <person name="Miller J."/>
            <person name="Monier A."/>
            <person name="Salamov A."/>
            <person name="Young J."/>
            <person name="Aguilar M."/>
            <person name="Claverie J.M."/>
            <person name="Frickenhaus S."/>
            <person name="Gonzalez K."/>
            <person name="Herman E.K."/>
            <person name="Lin Y.C."/>
            <person name="Napier J."/>
            <person name="Ogata H."/>
            <person name="Sarno A.F."/>
            <person name="Shmutz J."/>
            <person name="Schroeder D."/>
            <person name="de Vargas C."/>
            <person name="Verret F."/>
            <person name="von Dassow P."/>
            <person name="Valentin K."/>
            <person name="Van de Peer Y."/>
            <person name="Wheeler G."/>
            <person name="Dacks J.B."/>
            <person name="Delwiche C.F."/>
            <person name="Dyhrman S.T."/>
            <person name="Glockner G."/>
            <person name="John U."/>
            <person name="Richards T."/>
            <person name="Worden A.Z."/>
            <person name="Zhang X."/>
            <person name="Grigoriev I.V."/>
            <person name="Allen A.E."/>
            <person name="Bidle K."/>
            <person name="Borodovsky M."/>
            <person name="Bowler C."/>
            <person name="Brownlee C."/>
            <person name="Cock J.M."/>
            <person name="Elias M."/>
            <person name="Gladyshev V.N."/>
            <person name="Groth M."/>
            <person name="Guda C."/>
            <person name="Hadaegh A."/>
            <person name="Iglesias-Rodriguez M.D."/>
            <person name="Jenkins J."/>
            <person name="Jones B.M."/>
            <person name="Lawson T."/>
            <person name="Leese F."/>
            <person name="Lindquist E."/>
            <person name="Lobanov A."/>
            <person name="Lomsadze A."/>
            <person name="Malik S.B."/>
            <person name="Marsh M.E."/>
            <person name="Mackinder L."/>
            <person name="Mock T."/>
            <person name="Mueller-Roeber B."/>
            <person name="Pagarete A."/>
            <person name="Parker M."/>
            <person name="Probert I."/>
            <person name="Quesneville H."/>
            <person name="Raines C."/>
            <person name="Rensing S.A."/>
            <person name="Riano-Pachon D.M."/>
            <person name="Richier S."/>
            <person name="Rokitta S."/>
            <person name="Shiraiwa Y."/>
            <person name="Soanes D.M."/>
            <person name="van der Giezen M."/>
            <person name="Wahlund T.M."/>
            <person name="Williams B."/>
            <person name="Wilson W."/>
            <person name="Wolfe G."/>
            <person name="Wurch L.L."/>
        </authorList>
    </citation>
    <scope>NUCLEOTIDE SEQUENCE</scope>
</reference>
<reference evidence="3" key="2">
    <citation type="submission" date="2024-10" db="UniProtKB">
        <authorList>
            <consortium name="EnsemblProtists"/>
        </authorList>
    </citation>
    <scope>IDENTIFICATION</scope>
</reference>
<dbReference type="EnsemblProtists" id="EOD21913">
    <property type="protein sequence ID" value="EOD21913"/>
    <property type="gene ID" value="EMIHUDRAFT_240751"/>
</dbReference>
<accession>A0A0D3JEH8</accession>
<dbReference type="PaxDb" id="2903-EOD13529"/>
<dbReference type="PROSITE" id="PS50206">
    <property type="entry name" value="RHODANESE_3"/>
    <property type="match status" value="1"/>
</dbReference>
<dbReference type="InterPro" id="IPR036873">
    <property type="entry name" value="Rhodanese-like_dom_sf"/>
</dbReference>
<dbReference type="GeneID" id="17267453"/>
<evidence type="ECO:0000256" key="1">
    <source>
        <dbReference type="SAM" id="SignalP"/>
    </source>
</evidence>
<dbReference type="RefSeq" id="XP_005774342.1">
    <property type="nucleotide sequence ID" value="XM_005774285.1"/>
</dbReference>
<protein>
    <recommendedName>
        <fullName evidence="2">Rhodanese domain-containing protein</fullName>
    </recommendedName>
</protein>
<organism evidence="3 4">
    <name type="scientific">Emiliania huxleyi (strain CCMP1516)</name>
    <dbReference type="NCBI Taxonomy" id="280463"/>
    <lineage>
        <taxon>Eukaryota</taxon>
        <taxon>Haptista</taxon>
        <taxon>Haptophyta</taxon>
        <taxon>Prymnesiophyceae</taxon>
        <taxon>Isochrysidales</taxon>
        <taxon>Noelaerhabdaceae</taxon>
        <taxon>Emiliania</taxon>
    </lineage>
</organism>
<dbReference type="KEGG" id="ehx:EMIHUDRAFT_212631"/>
<evidence type="ECO:0000259" key="2">
    <source>
        <dbReference type="PROSITE" id="PS50206"/>
    </source>
</evidence>
<dbReference type="PANTHER" id="PTHR43846">
    <property type="entry name" value="UPF0176 PROTEIN YCEA"/>
    <property type="match status" value="1"/>
</dbReference>
<dbReference type="AlphaFoldDB" id="A0A0D3JEH8"/>
<dbReference type="GeneID" id="17259665"/>
<dbReference type="Proteomes" id="UP000013827">
    <property type="component" value="Unassembled WGS sequence"/>
</dbReference>
<dbReference type="EnsemblProtists" id="EOD13529">
    <property type="protein sequence ID" value="EOD13529"/>
    <property type="gene ID" value="EMIHUDRAFT_212631"/>
</dbReference>
<feature type="chain" id="PRO_5044053558" description="Rhodanese domain-containing protein" evidence="1">
    <location>
        <begin position="26"/>
        <end position="368"/>
    </location>
</feature>
<dbReference type="SUPFAM" id="SSF52821">
    <property type="entry name" value="Rhodanese/Cell cycle control phosphatase"/>
    <property type="match status" value="1"/>
</dbReference>
<dbReference type="Gene3D" id="3.30.70.100">
    <property type="match status" value="1"/>
</dbReference>
<feature type="domain" description="Rhodanese" evidence="2">
    <location>
        <begin position="262"/>
        <end position="337"/>
    </location>
</feature>
<feature type="signal peptide" evidence="1">
    <location>
        <begin position="1"/>
        <end position="25"/>
    </location>
</feature>
<dbReference type="InterPro" id="IPR040503">
    <property type="entry name" value="TRHO_N"/>
</dbReference>
<sequence length="368" mass="39862">MRLLAPTASASLLVRLSLVPHRAHALCSSAAAPQRVHLKLDAPVRHLFEPQKKRVSLRLPSAGALPLQALRAALRERCGDESVEPLLEIRHGKRRIESDEDLVSVLAVTATYGGDGPTLQVVARSGSQLPPPPPAATLLPPQVGRLRLVSFFRFASLGSSRRQHLLEEMSSVLARLGCRGSVYVAPEGVNGQLSVPEAQLDALSVAFAALRGVEGLKLNVQHASLGTVQADAATAPYRKLIVREKRQILTDGLTGASLPSSAGTFLGAEPLDTSVFSESWEVLRKRLDGVPRERPIMTFCTGGIRCVKTNAFLEQELGFTNTFRLRDGIHGYLRHVRDTPGVASKWEGDNFVFYEHDDAAPSGDEEVL</sequence>
<dbReference type="Gene3D" id="3.40.250.10">
    <property type="entry name" value="Rhodanese-like domain"/>
    <property type="match status" value="1"/>
</dbReference>
<proteinExistence type="predicted"/>
<dbReference type="HOGENOM" id="CLU_753215_0_0_1"/>
<name>A0A0D3JEH8_EMIH1</name>
<dbReference type="PANTHER" id="PTHR43846:SF1">
    <property type="entry name" value="TRNA URIDINE(34) HYDROXYLASE"/>
    <property type="match status" value="1"/>
</dbReference>
<keyword evidence="4" id="KW-1185">Reference proteome</keyword>
<dbReference type="RefSeq" id="XP_005765958.1">
    <property type="nucleotide sequence ID" value="XM_005765901.1"/>
</dbReference>
<keyword evidence="1" id="KW-0732">Signal</keyword>
<evidence type="ECO:0000313" key="4">
    <source>
        <dbReference type="Proteomes" id="UP000013827"/>
    </source>
</evidence>
<dbReference type="KEGG" id="ehx:EMIHUDRAFT_240751"/>